<dbReference type="CDD" id="cd06464">
    <property type="entry name" value="ACD_sHsps-like"/>
    <property type="match status" value="1"/>
</dbReference>
<proteinExistence type="inferred from homology"/>
<sequence length="128" mass="14514">MNELDHSLSVSDWLSQTEGRLSVDVVETRDEIVVRSAIAGVHTQDLDITLSDDTLTIRGSRQHECEERTSDQIHVQECHWGTFSRTIILPCAVDSDSVDATLRRGILTIRMKKVEMDKRIPVLELDDL</sequence>
<dbReference type="InterPro" id="IPR002068">
    <property type="entry name" value="A-crystallin/Hsp20_dom"/>
</dbReference>
<dbReference type="InterPro" id="IPR008978">
    <property type="entry name" value="HSP20-like_chaperone"/>
</dbReference>
<dbReference type="Pfam" id="PF00011">
    <property type="entry name" value="HSP20"/>
    <property type="match status" value="1"/>
</dbReference>
<dbReference type="InterPro" id="IPR031107">
    <property type="entry name" value="Small_HSP"/>
</dbReference>
<feature type="domain" description="SHSP" evidence="3">
    <location>
        <begin position="14"/>
        <end position="128"/>
    </location>
</feature>
<dbReference type="AlphaFoldDB" id="A0A0G1XLD3"/>
<dbReference type="SUPFAM" id="SSF49764">
    <property type="entry name" value="HSP20-like chaperones"/>
    <property type="match status" value="1"/>
</dbReference>
<comment type="similarity">
    <text evidence="1 2">Belongs to the small heat shock protein (HSP20) family.</text>
</comment>
<protein>
    <submittedName>
        <fullName evidence="4">Small heat shock protein</fullName>
    </submittedName>
</protein>
<dbReference type="Gene3D" id="2.60.40.790">
    <property type="match status" value="1"/>
</dbReference>
<organism evidence="4 5">
    <name type="scientific">Candidatus Uhrbacteria bacterium GW2011_GWA2_52_8d</name>
    <dbReference type="NCBI Taxonomy" id="1618979"/>
    <lineage>
        <taxon>Bacteria</taxon>
        <taxon>Candidatus Uhriibacteriota</taxon>
    </lineage>
</organism>
<dbReference type="PROSITE" id="PS01031">
    <property type="entry name" value="SHSP"/>
    <property type="match status" value="1"/>
</dbReference>
<evidence type="ECO:0000256" key="1">
    <source>
        <dbReference type="PROSITE-ProRule" id="PRU00285"/>
    </source>
</evidence>
<dbReference type="Proteomes" id="UP000034054">
    <property type="component" value="Unassembled WGS sequence"/>
</dbReference>
<dbReference type="EMBL" id="LCRH01000053">
    <property type="protein sequence ID" value="KKW31670.1"/>
    <property type="molecule type" value="Genomic_DNA"/>
</dbReference>
<reference evidence="4 5" key="1">
    <citation type="journal article" date="2015" name="Nature">
        <title>rRNA introns, odd ribosomes, and small enigmatic genomes across a large radiation of phyla.</title>
        <authorList>
            <person name="Brown C.T."/>
            <person name="Hug L.A."/>
            <person name="Thomas B.C."/>
            <person name="Sharon I."/>
            <person name="Castelle C.J."/>
            <person name="Singh A."/>
            <person name="Wilkins M.J."/>
            <person name="Williams K.H."/>
            <person name="Banfield J.F."/>
        </authorList>
    </citation>
    <scope>NUCLEOTIDE SEQUENCE [LARGE SCALE GENOMIC DNA]</scope>
</reference>
<name>A0A0G1XLD3_9BACT</name>
<evidence type="ECO:0000259" key="3">
    <source>
        <dbReference type="PROSITE" id="PS01031"/>
    </source>
</evidence>
<evidence type="ECO:0000313" key="5">
    <source>
        <dbReference type="Proteomes" id="UP000034054"/>
    </source>
</evidence>
<evidence type="ECO:0000256" key="2">
    <source>
        <dbReference type="RuleBase" id="RU003616"/>
    </source>
</evidence>
<accession>A0A0G1XLD3</accession>
<dbReference type="PANTHER" id="PTHR11527">
    <property type="entry name" value="HEAT-SHOCK PROTEIN 20 FAMILY MEMBER"/>
    <property type="match status" value="1"/>
</dbReference>
<gene>
    <name evidence="4" type="ORF">UY76_C0053G0002</name>
</gene>
<comment type="caution">
    <text evidence="4">The sequence shown here is derived from an EMBL/GenBank/DDBJ whole genome shotgun (WGS) entry which is preliminary data.</text>
</comment>
<evidence type="ECO:0000313" key="4">
    <source>
        <dbReference type="EMBL" id="KKW31670.1"/>
    </source>
</evidence>
<keyword evidence="4" id="KW-0346">Stress response</keyword>